<feature type="region of interest" description="Disordered" evidence="1">
    <location>
        <begin position="61"/>
        <end position="109"/>
    </location>
</feature>
<dbReference type="AlphaFoldDB" id="A0A919NMM3"/>
<dbReference type="Proteomes" id="UP000623608">
    <property type="component" value="Unassembled WGS sequence"/>
</dbReference>
<organism evidence="2 3">
    <name type="scientific">Paractinoplanes tereljensis</name>
    <dbReference type="NCBI Taxonomy" id="571912"/>
    <lineage>
        <taxon>Bacteria</taxon>
        <taxon>Bacillati</taxon>
        <taxon>Actinomycetota</taxon>
        <taxon>Actinomycetes</taxon>
        <taxon>Micromonosporales</taxon>
        <taxon>Micromonosporaceae</taxon>
        <taxon>Paractinoplanes</taxon>
    </lineage>
</organism>
<evidence type="ECO:0000313" key="2">
    <source>
        <dbReference type="EMBL" id="GIF20597.1"/>
    </source>
</evidence>
<accession>A0A919NMM3</accession>
<sequence length="109" mass="12412">MFRQSVDSDWLARRGARDGQRPGVLGRVRASRRRAVWAVGRRVWSGCVRRGARRGRANASVLGRARPDAGARRVSTAQRDRVPRDCSYGVSEKERKRTARRSKRQSRPV</sequence>
<dbReference type="EMBL" id="BOMY01000022">
    <property type="protein sequence ID" value="GIF20597.1"/>
    <property type="molecule type" value="Genomic_DNA"/>
</dbReference>
<protein>
    <submittedName>
        <fullName evidence="2">Uncharacterized protein</fullName>
    </submittedName>
</protein>
<reference evidence="2" key="1">
    <citation type="submission" date="2021-01" db="EMBL/GenBank/DDBJ databases">
        <title>Whole genome shotgun sequence of Actinoplanes tereljensis NBRC 105297.</title>
        <authorList>
            <person name="Komaki H."/>
            <person name="Tamura T."/>
        </authorList>
    </citation>
    <scope>NUCLEOTIDE SEQUENCE</scope>
    <source>
        <strain evidence="2">NBRC 105297</strain>
    </source>
</reference>
<evidence type="ECO:0000256" key="1">
    <source>
        <dbReference type="SAM" id="MobiDB-lite"/>
    </source>
</evidence>
<evidence type="ECO:0000313" key="3">
    <source>
        <dbReference type="Proteomes" id="UP000623608"/>
    </source>
</evidence>
<name>A0A919NMM3_9ACTN</name>
<proteinExistence type="predicted"/>
<keyword evidence="3" id="KW-1185">Reference proteome</keyword>
<comment type="caution">
    <text evidence="2">The sequence shown here is derived from an EMBL/GenBank/DDBJ whole genome shotgun (WGS) entry which is preliminary data.</text>
</comment>
<feature type="compositionally biased region" description="Basic residues" evidence="1">
    <location>
        <begin position="96"/>
        <end position="109"/>
    </location>
</feature>
<gene>
    <name evidence="2" type="ORF">Ate02nite_33270</name>
</gene>